<dbReference type="Proteomes" id="UP001596083">
    <property type="component" value="Unassembled WGS sequence"/>
</dbReference>
<keyword evidence="2" id="KW-0408">Iron</keyword>
<dbReference type="PANTHER" id="PTHR46696">
    <property type="entry name" value="P450, PUTATIVE (EUROFUNG)-RELATED"/>
    <property type="match status" value="1"/>
</dbReference>
<dbReference type="Pfam" id="PF00067">
    <property type="entry name" value="p450"/>
    <property type="match status" value="1"/>
</dbReference>
<dbReference type="EC" id="1.14.-.-" evidence="4"/>
<evidence type="ECO:0000256" key="3">
    <source>
        <dbReference type="SAM" id="MobiDB-lite"/>
    </source>
</evidence>
<keyword evidence="2" id="KW-0479">Metal-binding</keyword>
<dbReference type="CDD" id="cd11030">
    <property type="entry name" value="CYP105-like"/>
    <property type="match status" value="1"/>
</dbReference>
<organism evidence="4 5">
    <name type="scientific">Streptomyces gamaensis</name>
    <dbReference type="NCBI Taxonomy" id="1763542"/>
    <lineage>
        <taxon>Bacteria</taxon>
        <taxon>Bacillati</taxon>
        <taxon>Actinomycetota</taxon>
        <taxon>Actinomycetes</taxon>
        <taxon>Kitasatosporales</taxon>
        <taxon>Streptomycetaceae</taxon>
        <taxon>Streptomyces</taxon>
    </lineage>
</organism>
<comment type="caution">
    <text evidence="4">The sequence shown here is derived from an EMBL/GenBank/DDBJ whole genome shotgun (WGS) entry which is preliminary data.</text>
</comment>
<dbReference type="PRINTS" id="PR00359">
    <property type="entry name" value="BP450"/>
</dbReference>
<dbReference type="GO" id="GO:0016491">
    <property type="term" value="F:oxidoreductase activity"/>
    <property type="evidence" value="ECO:0007669"/>
    <property type="project" value="UniProtKB-KW"/>
</dbReference>
<gene>
    <name evidence="4" type="ORF">ACFP1Z_13695</name>
</gene>
<dbReference type="InterPro" id="IPR001128">
    <property type="entry name" value="Cyt_P450"/>
</dbReference>
<keyword evidence="5" id="KW-1185">Reference proteome</keyword>
<dbReference type="InterPro" id="IPR002397">
    <property type="entry name" value="Cyt_P450_B"/>
</dbReference>
<dbReference type="EMBL" id="JBHSPB010000007">
    <property type="protein sequence ID" value="MFC5721219.1"/>
    <property type="molecule type" value="Genomic_DNA"/>
</dbReference>
<name>A0ABW0Z171_9ACTN</name>
<evidence type="ECO:0000256" key="2">
    <source>
        <dbReference type="RuleBase" id="RU000461"/>
    </source>
</evidence>
<keyword evidence="2" id="KW-0503">Monooxygenase</keyword>
<dbReference type="InterPro" id="IPR017972">
    <property type="entry name" value="Cyt_P450_CS"/>
</dbReference>
<dbReference type="Gene3D" id="1.10.630.10">
    <property type="entry name" value="Cytochrome P450"/>
    <property type="match status" value="1"/>
</dbReference>
<keyword evidence="2 4" id="KW-0560">Oxidoreductase</keyword>
<accession>A0ABW0Z171</accession>
<evidence type="ECO:0000256" key="1">
    <source>
        <dbReference type="ARBA" id="ARBA00010617"/>
    </source>
</evidence>
<protein>
    <submittedName>
        <fullName evidence="4">Cytochrome P450</fullName>
        <ecNumber evidence="4">1.14.-.-</ecNumber>
    </submittedName>
</protein>
<comment type="similarity">
    <text evidence="1 2">Belongs to the cytochrome P450 family.</text>
</comment>
<dbReference type="PRINTS" id="PR00385">
    <property type="entry name" value="P450"/>
</dbReference>
<dbReference type="InterPro" id="IPR036396">
    <property type="entry name" value="Cyt_P450_sf"/>
</dbReference>
<evidence type="ECO:0000313" key="5">
    <source>
        <dbReference type="Proteomes" id="UP001596083"/>
    </source>
</evidence>
<keyword evidence="2" id="KW-0349">Heme</keyword>
<sequence length="407" mass="44289">MPETGTSLAAPTPTPAPGFPRDRTCPYRPPEGYEAIAADGPLAPVTLYDGRRVWLVTGHAEARELLADKRLSADRRDPAFPVLAPRAERQSEVVLPLLGVDDPEHARQRRMLISQFGVKRVNAMRPRIQEIVDRLVDDMLAKGPGAELVSAFALPVPSTVICELLGVPYDDHEFFEAKSRALLSAKTADDAVAARDALREYLHGLVERKRAEPGDGLLDGLIAEQLADGHLDRDELVMMALLLLVAGHETTSNMISLGMFTLLQHPRELAALRADRGLLPGAVEELLRYLSIADGLMRVATEDIEIAGRTVRAGDGVAFSASLINRDEAAYARAEALDVTRSARHHVAFGYGVHQCLGQNLARAELEIALGTLFDRIPGLRLAVAPEKIPVKPGDTLQGVYELPVTW</sequence>
<feature type="region of interest" description="Disordered" evidence="3">
    <location>
        <begin position="1"/>
        <end position="30"/>
    </location>
</feature>
<evidence type="ECO:0000313" key="4">
    <source>
        <dbReference type="EMBL" id="MFC5721219.1"/>
    </source>
</evidence>
<dbReference type="PROSITE" id="PS00086">
    <property type="entry name" value="CYTOCHROME_P450"/>
    <property type="match status" value="1"/>
</dbReference>
<dbReference type="SUPFAM" id="SSF48264">
    <property type="entry name" value="Cytochrome P450"/>
    <property type="match status" value="1"/>
</dbReference>
<reference evidence="5" key="1">
    <citation type="journal article" date="2019" name="Int. J. Syst. Evol. Microbiol.">
        <title>The Global Catalogue of Microorganisms (GCM) 10K type strain sequencing project: providing services to taxonomists for standard genome sequencing and annotation.</title>
        <authorList>
            <consortium name="The Broad Institute Genomics Platform"/>
            <consortium name="The Broad Institute Genome Sequencing Center for Infectious Disease"/>
            <person name="Wu L."/>
            <person name="Ma J."/>
        </authorList>
    </citation>
    <scope>NUCLEOTIDE SEQUENCE [LARGE SCALE GENOMIC DNA]</scope>
    <source>
        <strain evidence="5">CGMCC 4.7304</strain>
    </source>
</reference>
<dbReference type="RefSeq" id="WP_390316448.1">
    <property type="nucleotide sequence ID" value="NZ_JBHSPB010000007.1"/>
</dbReference>
<dbReference type="PANTHER" id="PTHR46696:SF1">
    <property type="entry name" value="CYTOCHROME P450 YJIB-RELATED"/>
    <property type="match status" value="1"/>
</dbReference>
<proteinExistence type="inferred from homology"/>